<comment type="similarity">
    <text evidence="3 8">Belongs to the flavodoxin family.</text>
</comment>
<reference evidence="10 11" key="1">
    <citation type="submission" date="2022-04" db="EMBL/GenBank/DDBJ databases">
        <title>Halobacillus sp. isolated from saltern.</title>
        <authorList>
            <person name="Won M."/>
            <person name="Lee C.-M."/>
            <person name="Woen H.-Y."/>
            <person name="Kwon S.-W."/>
        </authorList>
    </citation>
    <scope>NUCLEOTIDE SEQUENCE [LARGE SCALE GENOMIC DNA]</scope>
    <source>
        <strain evidence="10 11">SSBR10-3</strain>
    </source>
</reference>
<evidence type="ECO:0000256" key="6">
    <source>
        <dbReference type="ARBA" id="ARBA00022643"/>
    </source>
</evidence>
<dbReference type="Gene3D" id="3.40.50.360">
    <property type="match status" value="1"/>
</dbReference>
<sequence length="154" mass="17197">MTDIIMLFASMSGNTEEMAEIIKQEAAEQGAAVTAYHIDFDEISMEELQNYDAILLGTYTWGDGDLPYEMEDLYDDLQEVDLTGKITALFGSCDSMYPDYGGAIHKFGDRFIECGANVVLDYLKVDLDPGEEDTKECKAFAREFVKKLGVLSEL</sequence>
<feature type="domain" description="Flavodoxin-like" evidence="9">
    <location>
        <begin position="4"/>
        <end position="145"/>
    </location>
</feature>
<keyword evidence="11" id="KW-1185">Reference proteome</keyword>
<accession>A0ABY4EMY1</accession>
<dbReference type="EMBL" id="CP095073">
    <property type="protein sequence ID" value="UOQ45817.1"/>
    <property type="molecule type" value="Genomic_DNA"/>
</dbReference>
<evidence type="ECO:0000259" key="9">
    <source>
        <dbReference type="PROSITE" id="PS50902"/>
    </source>
</evidence>
<dbReference type="Proteomes" id="UP000831787">
    <property type="component" value="Chromosome"/>
</dbReference>
<proteinExistence type="inferred from homology"/>
<dbReference type="PROSITE" id="PS50902">
    <property type="entry name" value="FLAVODOXIN_LIKE"/>
    <property type="match status" value="1"/>
</dbReference>
<evidence type="ECO:0000313" key="10">
    <source>
        <dbReference type="EMBL" id="UOQ45817.1"/>
    </source>
</evidence>
<dbReference type="PANTHER" id="PTHR42809:SF1">
    <property type="entry name" value="FLAVODOXIN 1"/>
    <property type="match status" value="1"/>
</dbReference>
<dbReference type="InterPro" id="IPR008254">
    <property type="entry name" value="Flavodoxin/NO_synth"/>
</dbReference>
<dbReference type="NCBIfam" id="NF005246">
    <property type="entry name" value="PRK06756.1"/>
    <property type="match status" value="1"/>
</dbReference>
<dbReference type="InterPro" id="IPR010087">
    <property type="entry name" value="Flav_short"/>
</dbReference>
<evidence type="ECO:0000256" key="5">
    <source>
        <dbReference type="ARBA" id="ARBA00022630"/>
    </source>
</evidence>
<evidence type="ECO:0000256" key="8">
    <source>
        <dbReference type="RuleBase" id="RU367037"/>
    </source>
</evidence>
<keyword evidence="6 8" id="KW-0288">FMN</keyword>
<dbReference type="NCBIfam" id="NF005216">
    <property type="entry name" value="PRK06703.1"/>
    <property type="match status" value="1"/>
</dbReference>
<organism evidence="10 11">
    <name type="scientific">Halobacillus salinarum</name>
    <dbReference type="NCBI Taxonomy" id="2932257"/>
    <lineage>
        <taxon>Bacteria</taxon>
        <taxon>Bacillati</taxon>
        <taxon>Bacillota</taxon>
        <taxon>Bacilli</taxon>
        <taxon>Bacillales</taxon>
        <taxon>Bacillaceae</taxon>
        <taxon>Halobacillus</taxon>
    </lineage>
</organism>
<dbReference type="NCBIfam" id="TIGR01753">
    <property type="entry name" value="flav_short"/>
    <property type="match status" value="1"/>
</dbReference>
<keyword evidence="5 8" id="KW-0285">Flavoprotein</keyword>
<dbReference type="InterPro" id="IPR029039">
    <property type="entry name" value="Flavoprotein-like_sf"/>
</dbReference>
<dbReference type="RefSeq" id="WP_244712696.1">
    <property type="nucleotide sequence ID" value="NZ_CP095073.1"/>
</dbReference>
<evidence type="ECO:0000313" key="11">
    <source>
        <dbReference type="Proteomes" id="UP000831787"/>
    </source>
</evidence>
<dbReference type="SUPFAM" id="SSF52218">
    <property type="entry name" value="Flavoproteins"/>
    <property type="match status" value="1"/>
</dbReference>
<evidence type="ECO:0000256" key="2">
    <source>
        <dbReference type="ARBA" id="ARBA00003297"/>
    </source>
</evidence>
<protein>
    <recommendedName>
        <fullName evidence="8">Flavodoxin</fullName>
    </recommendedName>
</protein>
<evidence type="ECO:0000256" key="1">
    <source>
        <dbReference type="ARBA" id="ARBA00001917"/>
    </source>
</evidence>
<dbReference type="Pfam" id="PF00258">
    <property type="entry name" value="Flavodoxin_1"/>
    <property type="match status" value="1"/>
</dbReference>
<dbReference type="PANTHER" id="PTHR42809">
    <property type="entry name" value="FLAVODOXIN 2"/>
    <property type="match status" value="1"/>
</dbReference>
<dbReference type="InterPro" id="IPR050619">
    <property type="entry name" value="Flavodoxin"/>
</dbReference>
<comment type="cofactor">
    <cofactor evidence="1 8">
        <name>FMN</name>
        <dbReference type="ChEBI" id="CHEBI:58210"/>
    </cofactor>
</comment>
<name>A0ABY4EMY1_9BACI</name>
<evidence type="ECO:0000256" key="7">
    <source>
        <dbReference type="ARBA" id="ARBA00022982"/>
    </source>
</evidence>
<evidence type="ECO:0000256" key="4">
    <source>
        <dbReference type="ARBA" id="ARBA00022448"/>
    </source>
</evidence>
<gene>
    <name evidence="10" type="ORF">MUN89_07775</name>
</gene>
<evidence type="ECO:0000256" key="3">
    <source>
        <dbReference type="ARBA" id="ARBA00005267"/>
    </source>
</evidence>
<keyword evidence="7 8" id="KW-0249">Electron transport</keyword>
<comment type="function">
    <text evidence="2 8">Low-potential electron donor to a number of redox enzymes.</text>
</comment>
<keyword evidence="4 8" id="KW-0813">Transport</keyword>